<organism evidence="7 8">
    <name type="scientific">Gloeobacter violaceus (strain ATCC 29082 / PCC 7421)</name>
    <dbReference type="NCBI Taxonomy" id="251221"/>
    <lineage>
        <taxon>Bacteria</taxon>
        <taxon>Bacillati</taxon>
        <taxon>Cyanobacteriota</taxon>
        <taxon>Cyanophyceae</taxon>
        <taxon>Gloeobacterales</taxon>
        <taxon>Gloeobacteraceae</taxon>
        <taxon>Gloeobacter</taxon>
    </lineage>
</organism>
<feature type="transmembrane region" description="Helical" evidence="5">
    <location>
        <begin position="104"/>
        <end position="129"/>
    </location>
</feature>
<name>Q7NLF1_GLOVI</name>
<gene>
    <name evidence="7" type="ordered locus">glr1173</name>
</gene>
<dbReference type="InterPro" id="IPR009908">
    <property type="entry name" value="Methylamine_util_MauE"/>
</dbReference>
<feature type="domain" description="Methylamine utilisation protein MauE" evidence="6">
    <location>
        <begin position="22"/>
        <end position="122"/>
    </location>
</feature>
<evidence type="ECO:0000256" key="1">
    <source>
        <dbReference type="ARBA" id="ARBA00004141"/>
    </source>
</evidence>
<keyword evidence="2 5" id="KW-0812">Transmembrane</keyword>
<dbReference type="KEGG" id="gvi:glr1173"/>
<feature type="transmembrane region" description="Helical" evidence="5">
    <location>
        <begin position="24"/>
        <end position="43"/>
    </location>
</feature>
<accession>Q7NLF1</accession>
<keyword evidence="8" id="KW-1185">Reference proteome</keyword>
<evidence type="ECO:0000313" key="7">
    <source>
        <dbReference type="EMBL" id="BAC89114.1"/>
    </source>
</evidence>
<dbReference type="PhylomeDB" id="Q7NLF1"/>
<dbReference type="InParanoid" id="Q7NLF1"/>
<evidence type="ECO:0000256" key="3">
    <source>
        <dbReference type="ARBA" id="ARBA00022989"/>
    </source>
</evidence>
<dbReference type="OrthoDB" id="573115at2"/>
<dbReference type="STRING" id="251221.gene:10758652"/>
<dbReference type="Pfam" id="PF07291">
    <property type="entry name" value="MauE"/>
    <property type="match status" value="1"/>
</dbReference>
<keyword evidence="3 5" id="KW-1133">Transmembrane helix</keyword>
<evidence type="ECO:0000256" key="4">
    <source>
        <dbReference type="ARBA" id="ARBA00023136"/>
    </source>
</evidence>
<evidence type="ECO:0000313" key="8">
    <source>
        <dbReference type="Proteomes" id="UP000000557"/>
    </source>
</evidence>
<dbReference type="EMBL" id="BA000045">
    <property type="protein sequence ID" value="BAC89114.1"/>
    <property type="molecule type" value="Genomic_DNA"/>
</dbReference>
<proteinExistence type="predicted"/>
<reference evidence="7 8" key="2">
    <citation type="journal article" date="2003" name="DNA Res.">
        <title>Complete genome structure of Gloeobacter violaceus PCC 7421, a cyanobacterium that lacks thylakoids (supplement).</title>
        <authorList>
            <person name="Nakamura Y."/>
            <person name="Kaneko T."/>
            <person name="Sato S."/>
            <person name="Mimuro M."/>
            <person name="Miyashita H."/>
            <person name="Tsuchiya T."/>
            <person name="Sasamoto S."/>
            <person name="Watanabe A."/>
            <person name="Kawashima K."/>
            <person name="Kishida Y."/>
            <person name="Kiyokawa C."/>
            <person name="Kohara M."/>
            <person name="Matsumoto M."/>
            <person name="Matsuno A."/>
            <person name="Nakazaki N."/>
            <person name="Shimpo S."/>
            <person name="Takeuchi C."/>
            <person name="Yamada M."/>
            <person name="Tabata S."/>
        </authorList>
    </citation>
    <scope>NUCLEOTIDE SEQUENCE [LARGE SCALE GENOMIC DNA]</scope>
    <source>
        <strain evidence="8">ATCC 29082 / PCC 7421</strain>
    </source>
</reference>
<evidence type="ECO:0000259" key="6">
    <source>
        <dbReference type="Pfam" id="PF07291"/>
    </source>
</evidence>
<dbReference type="HOGENOM" id="CLU_125908_0_0_3"/>
<dbReference type="AlphaFoldDB" id="Q7NLF1"/>
<dbReference type="EnsemblBacteria" id="BAC89114">
    <property type="protein sequence ID" value="BAC89114"/>
    <property type="gene ID" value="BAC89114"/>
</dbReference>
<dbReference type="PATRIC" id="fig|251221.4.peg.1197"/>
<dbReference type="eggNOG" id="ENOG5032U3K">
    <property type="taxonomic scope" value="Bacteria"/>
</dbReference>
<reference evidence="7 8" key="1">
    <citation type="journal article" date="2003" name="DNA Res.">
        <title>Complete genome structure of Gloeobacter violaceus PCC 7421, a cyanobacterium that lacks thylakoids.</title>
        <authorList>
            <person name="Nakamura Y."/>
            <person name="Kaneko T."/>
            <person name="Sato S."/>
            <person name="Mimuro M."/>
            <person name="Miyashita H."/>
            <person name="Tsuchiya T."/>
            <person name="Sasamoto S."/>
            <person name="Watanabe A."/>
            <person name="Kawashima K."/>
            <person name="Kishida Y."/>
            <person name="Kiyokawa C."/>
            <person name="Kohara M."/>
            <person name="Matsumoto M."/>
            <person name="Matsuno A."/>
            <person name="Nakazaki N."/>
            <person name="Shimpo S."/>
            <person name="Takeuchi C."/>
            <person name="Yamada M."/>
            <person name="Tabata S."/>
        </authorList>
    </citation>
    <scope>NUCLEOTIDE SEQUENCE [LARGE SCALE GENOMIC DNA]</scope>
    <source>
        <strain evidence="8">ATCC 29082 / PCC 7421</strain>
    </source>
</reference>
<comment type="subcellular location">
    <subcellularLocation>
        <location evidence="1">Membrane</location>
        <topology evidence="1">Multi-pass membrane protein</topology>
    </subcellularLocation>
</comment>
<evidence type="ECO:0000256" key="5">
    <source>
        <dbReference type="SAM" id="Phobius"/>
    </source>
</evidence>
<sequence>MVKHGAPPTVENRMNSTTLDTTLTATRIVLGVFFVLSGIANYLHFYESGGLLETLLSAKLRLWGLGFGGIGPLPAWMALPYAYLLPAVEIAAGTLFALGRWTKYAGALMLLMLLSFILAFGLFPAAGLFPSNESTWDKNVFIMIAVWICMVWEEVKAQAGGTPFATALRAPAAGSSGGPDPSHN</sequence>
<evidence type="ECO:0000256" key="2">
    <source>
        <dbReference type="ARBA" id="ARBA00022692"/>
    </source>
</evidence>
<keyword evidence="4 5" id="KW-0472">Membrane</keyword>
<protein>
    <submittedName>
        <fullName evidence="7">Glr1173 protein</fullName>
    </submittedName>
</protein>
<dbReference type="Proteomes" id="UP000000557">
    <property type="component" value="Chromosome"/>
</dbReference>